<protein>
    <submittedName>
        <fullName evidence="1">Uncharacterized protein</fullName>
    </submittedName>
</protein>
<organism evidence="1">
    <name type="scientific">uncultured Caudovirales phage</name>
    <dbReference type="NCBI Taxonomy" id="2100421"/>
    <lineage>
        <taxon>Viruses</taxon>
        <taxon>Duplodnaviria</taxon>
        <taxon>Heunggongvirae</taxon>
        <taxon>Uroviricota</taxon>
        <taxon>Caudoviricetes</taxon>
        <taxon>Peduoviridae</taxon>
        <taxon>Maltschvirus</taxon>
        <taxon>Maltschvirus maltsch</taxon>
    </lineage>
</organism>
<name>A0A6J5KTC2_9CAUD</name>
<sequence length="77" mass="9255">MNERIKELEVQCWEPTQYGPAWFNSTKFAELIVRKCIESTLSLHDIAIDNQWDLDETFHMIVDTIVEDLDMQHIFRR</sequence>
<gene>
    <name evidence="1" type="ORF">UFOVP58_205</name>
</gene>
<reference evidence="1" key="1">
    <citation type="submission" date="2020-04" db="EMBL/GenBank/DDBJ databases">
        <authorList>
            <person name="Chiriac C."/>
            <person name="Salcher M."/>
            <person name="Ghai R."/>
            <person name="Kavagutti S V."/>
        </authorList>
    </citation>
    <scope>NUCLEOTIDE SEQUENCE</scope>
</reference>
<dbReference type="EMBL" id="LR796186">
    <property type="protein sequence ID" value="CAB4125704.1"/>
    <property type="molecule type" value="Genomic_DNA"/>
</dbReference>
<accession>A0A6J5KTC2</accession>
<proteinExistence type="predicted"/>
<evidence type="ECO:0000313" key="1">
    <source>
        <dbReference type="EMBL" id="CAB4125704.1"/>
    </source>
</evidence>